<organism evidence="3 4">
    <name type="scientific">Phaeosphaeria nodorum (strain SN15 / ATCC MYA-4574 / FGSC 10173)</name>
    <name type="common">Glume blotch fungus</name>
    <name type="synonym">Parastagonospora nodorum</name>
    <dbReference type="NCBI Taxonomy" id="321614"/>
    <lineage>
        <taxon>Eukaryota</taxon>
        <taxon>Fungi</taxon>
        <taxon>Dikarya</taxon>
        <taxon>Ascomycota</taxon>
        <taxon>Pezizomycotina</taxon>
        <taxon>Dothideomycetes</taxon>
        <taxon>Pleosporomycetidae</taxon>
        <taxon>Pleosporales</taxon>
        <taxon>Pleosporineae</taxon>
        <taxon>Phaeosphaeriaceae</taxon>
        <taxon>Parastagonospora</taxon>
    </lineage>
</organism>
<feature type="domain" description="DDE-1" evidence="2">
    <location>
        <begin position="1"/>
        <end position="55"/>
    </location>
</feature>
<feature type="transmembrane region" description="Helical" evidence="1">
    <location>
        <begin position="172"/>
        <end position="196"/>
    </location>
</feature>
<keyword evidence="4" id="KW-1185">Reference proteome</keyword>
<name>A0A7U2FCH6_PHANO</name>
<sequence length="222" mass="24647">MPSHSSHLLQPLDVGCFGPLKKAYGGEVNELMRNRINHITKQEFLLGFKAAHNNIQGGFQGAGLVPFDPERVISVLDVKLRTPSPPLPTNKEPWQSQTRSNTLEFESQSTLIRDKYKREQGSSPTSVLSAIEHNAKRGARYLLYAHGHVVAFCVAAPVASLPCSRCWIDINASWEVAVFLVSFAILAFFALVEFFVQRRGSSQANTLRSSKQTGEPRRLVCP</sequence>
<evidence type="ECO:0000256" key="1">
    <source>
        <dbReference type="SAM" id="Phobius"/>
    </source>
</evidence>
<feature type="transmembrane region" description="Helical" evidence="1">
    <location>
        <begin position="141"/>
        <end position="160"/>
    </location>
</feature>
<keyword evidence="1" id="KW-0812">Transmembrane</keyword>
<keyword evidence="1" id="KW-1133">Transmembrane helix</keyword>
<dbReference type="EMBL" id="CP069036">
    <property type="protein sequence ID" value="QRD02518.1"/>
    <property type="molecule type" value="Genomic_DNA"/>
</dbReference>
<dbReference type="InterPro" id="IPR004875">
    <property type="entry name" value="DDE_SF_endonuclease_dom"/>
</dbReference>
<dbReference type="OMA" id="HKQVFTS"/>
<accession>A0A7U2FCH6</accession>
<gene>
    <name evidence="3" type="ORF">JI435_112770</name>
</gene>
<keyword evidence="1" id="KW-0472">Membrane</keyword>
<evidence type="ECO:0000313" key="3">
    <source>
        <dbReference type="EMBL" id="QRD02518.1"/>
    </source>
</evidence>
<dbReference type="OrthoDB" id="3692449at2759"/>
<protein>
    <recommendedName>
        <fullName evidence="2">DDE-1 domain-containing protein</fullName>
    </recommendedName>
</protein>
<dbReference type="RefSeq" id="XP_001801520.1">
    <property type="nucleotide sequence ID" value="XM_001801468.1"/>
</dbReference>
<dbReference type="VEuPathDB" id="FungiDB:JI435_112770"/>
<dbReference type="Pfam" id="PF03184">
    <property type="entry name" value="DDE_1"/>
    <property type="match status" value="1"/>
</dbReference>
<dbReference type="KEGG" id="pno:SNOG_11277"/>
<dbReference type="AlphaFoldDB" id="A0A7U2FCH6"/>
<evidence type="ECO:0000259" key="2">
    <source>
        <dbReference type="Pfam" id="PF03184"/>
    </source>
</evidence>
<reference evidence="4" key="1">
    <citation type="journal article" date="2021" name="BMC Genomics">
        <title>Chromosome-level genome assembly and manually-curated proteome of model necrotroph Parastagonospora nodorum Sn15 reveals a genome-wide trove of candidate effector homologs, and redundancy of virulence-related functions within an accessory chromosome.</title>
        <authorList>
            <person name="Bertazzoni S."/>
            <person name="Jones D.A.B."/>
            <person name="Phan H.T."/>
            <person name="Tan K.-C."/>
            <person name="Hane J.K."/>
        </authorList>
    </citation>
    <scope>NUCLEOTIDE SEQUENCE [LARGE SCALE GENOMIC DNA]</scope>
    <source>
        <strain evidence="4">SN15 / ATCC MYA-4574 / FGSC 10173)</strain>
    </source>
</reference>
<evidence type="ECO:0000313" key="4">
    <source>
        <dbReference type="Proteomes" id="UP000663193"/>
    </source>
</evidence>
<proteinExistence type="predicted"/>
<dbReference type="Proteomes" id="UP000663193">
    <property type="component" value="Chromosome 14"/>
</dbReference>
<dbReference type="GO" id="GO:0003676">
    <property type="term" value="F:nucleic acid binding"/>
    <property type="evidence" value="ECO:0007669"/>
    <property type="project" value="InterPro"/>
</dbReference>